<name>E3JBK9_PSEI1</name>
<sequence>MQVDEFWSIIEDSAGAVDLGKEDRADGLVADAVEARLAGLTLDDILQFDTHFRLAHIRAHTWSLWAAADLMLRFCSDDSFIDFRAGVIALGRETYEQVVTAPDTLAEHPLVIRIASGEADRYALQMEQLNYAAGKAYDRLAGKEHAYWDRTADEPRGPFAAAYAPGEKFQFQDPAQQQARLPRLWRLFRGSDGAPAALR</sequence>
<proteinExistence type="predicted"/>
<keyword evidence="3" id="KW-1185">Reference proteome</keyword>
<protein>
    <recommendedName>
        <fullName evidence="1">DUF4240 domain-containing protein</fullName>
    </recommendedName>
</protein>
<reference evidence="2 3" key="1">
    <citation type="submission" date="2010-10" db="EMBL/GenBank/DDBJ databases">
        <title>Complete sequence of Frankia sp. EuI1c.</title>
        <authorList>
            <consortium name="US DOE Joint Genome Institute"/>
            <person name="Lucas S."/>
            <person name="Copeland A."/>
            <person name="Lapidus A."/>
            <person name="Cheng J.-F."/>
            <person name="Bruce D."/>
            <person name="Goodwin L."/>
            <person name="Pitluck S."/>
            <person name="Chertkov O."/>
            <person name="Detter J.C."/>
            <person name="Han C."/>
            <person name="Tapia R."/>
            <person name="Land M."/>
            <person name="Hauser L."/>
            <person name="Jeffries C."/>
            <person name="Kyrpides N."/>
            <person name="Ivanova N."/>
            <person name="Mikhailova N."/>
            <person name="Beauchemin N."/>
            <person name="Sen A."/>
            <person name="Sur S.A."/>
            <person name="Gtari M."/>
            <person name="Wall L."/>
            <person name="Tisa L."/>
            <person name="Woyke T."/>
        </authorList>
    </citation>
    <scope>NUCLEOTIDE SEQUENCE [LARGE SCALE GENOMIC DNA]</scope>
    <source>
        <strain evidence="3">DSM 45817 / CECT 9037 / EuI1c</strain>
    </source>
</reference>
<dbReference type="OrthoDB" id="6200718at2"/>
<dbReference type="InterPro" id="IPR025334">
    <property type="entry name" value="DUF4240"/>
</dbReference>
<accession>E3JBK9</accession>
<dbReference type="RefSeq" id="WP_013424147.1">
    <property type="nucleotide sequence ID" value="NC_014666.1"/>
</dbReference>
<organism evidence="2 3">
    <name type="scientific">Pseudofrankia inefficax (strain DSM 45817 / CECT 9037 / DDB 130130 / EuI1c)</name>
    <name type="common">Frankia inefficax</name>
    <dbReference type="NCBI Taxonomy" id="298654"/>
    <lineage>
        <taxon>Bacteria</taxon>
        <taxon>Bacillati</taxon>
        <taxon>Actinomycetota</taxon>
        <taxon>Actinomycetes</taxon>
        <taxon>Frankiales</taxon>
        <taxon>Frankiaceae</taxon>
        <taxon>Pseudofrankia</taxon>
    </lineage>
</organism>
<dbReference type="AlphaFoldDB" id="E3JBK9"/>
<evidence type="ECO:0000313" key="2">
    <source>
        <dbReference type="EMBL" id="ADP81029.1"/>
    </source>
</evidence>
<dbReference type="HOGENOM" id="CLU_085061_2_2_11"/>
<dbReference type="eggNOG" id="ENOG5033D7D">
    <property type="taxonomic scope" value="Bacteria"/>
</dbReference>
<dbReference type="InParanoid" id="E3JBK9"/>
<gene>
    <name evidence="2" type="ordered locus">FraEuI1c_3004</name>
</gene>
<evidence type="ECO:0000313" key="3">
    <source>
        <dbReference type="Proteomes" id="UP000002484"/>
    </source>
</evidence>
<evidence type="ECO:0000259" key="1">
    <source>
        <dbReference type="Pfam" id="PF14024"/>
    </source>
</evidence>
<dbReference type="Pfam" id="PF14024">
    <property type="entry name" value="DUF4240"/>
    <property type="match status" value="1"/>
</dbReference>
<dbReference type="Proteomes" id="UP000002484">
    <property type="component" value="Chromosome"/>
</dbReference>
<dbReference type="KEGG" id="fri:FraEuI1c_3004"/>
<dbReference type="STRING" id="298654.FraEuI1c_3004"/>
<dbReference type="EMBL" id="CP002299">
    <property type="protein sequence ID" value="ADP81029.1"/>
    <property type="molecule type" value="Genomic_DNA"/>
</dbReference>
<feature type="domain" description="DUF4240" evidence="1">
    <location>
        <begin position="1"/>
        <end position="139"/>
    </location>
</feature>